<feature type="domain" description="Enoyl reductase (ER)" evidence="3">
    <location>
        <begin position="26"/>
        <end position="340"/>
    </location>
</feature>
<dbReference type="Pfam" id="PF08240">
    <property type="entry name" value="ADH_N"/>
    <property type="match status" value="1"/>
</dbReference>
<dbReference type="PANTHER" id="PTHR48106">
    <property type="entry name" value="QUINONE OXIDOREDUCTASE PIG3-RELATED"/>
    <property type="match status" value="1"/>
</dbReference>
<protein>
    <submittedName>
        <fullName evidence="4">Alcohol dehydrogenase</fullName>
    </submittedName>
</protein>
<keyword evidence="1" id="KW-0521">NADP</keyword>
<keyword evidence="5" id="KW-1185">Reference proteome</keyword>
<dbReference type="InterPro" id="IPR013149">
    <property type="entry name" value="ADH-like_C"/>
</dbReference>
<name>A0ABQ6YA59_9GAMM</name>
<dbReference type="Proteomes" id="UP000771797">
    <property type="component" value="Unassembled WGS sequence"/>
</dbReference>
<comment type="caution">
    <text evidence="4">The sequence shown here is derived from an EMBL/GenBank/DDBJ whole genome shotgun (WGS) entry which is preliminary data.</text>
</comment>
<dbReference type="Pfam" id="PF00107">
    <property type="entry name" value="ADH_zinc_N"/>
    <property type="match status" value="1"/>
</dbReference>
<evidence type="ECO:0000313" key="5">
    <source>
        <dbReference type="Proteomes" id="UP000771797"/>
    </source>
</evidence>
<dbReference type="RefSeq" id="WP_159660445.1">
    <property type="nucleotide sequence ID" value="NZ_AQPF01000009.1"/>
</dbReference>
<sequence>MVNIPEFMQSLQALEPAPAEAFPETGHLSRYLAVNKVKVPKPGHGEVLVKVSRGTINPNDIYHVQGIYTATEGEPFPRNLGFEGAGVVVASGGGLIGRVRIGSRVAFYATGMFAEYVICNALDLIDIPSDVDFATAACSVANPMTALTMLDVARRAGASTIVNTAGASALGKLLIRLGKQKGVGVISVVRRDEQADICRNAGALEVINSSRGNFDDELKEACESTGCFMAFDCVAGEMPQHLLNALPKEGGVVKMYGYMTPGTVEITPQSLFPERRIETFEINAYLDRMSLLKKGMVAWSIRSGMGKDLVTEIQKSFPLSDGVAAFSWYSQNMTGGKVQIVADAHL</sequence>
<evidence type="ECO:0000256" key="2">
    <source>
        <dbReference type="ARBA" id="ARBA00023002"/>
    </source>
</evidence>
<dbReference type="EMBL" id="AQPF01000009">
    <property type="protein sequence ID" value="KAF0806293.1"/>
    <property type="molecule type" value="Genomic_DNA"/>
</dbReference>
<proteinExistence type="predicted"/>
<dbReference type="Gene3D" id="3.90.180.10">
    <property type="entry name" value="Medium-chain alcohol dehydrogenases, catalytic domain"/>
    <property type="match status" value="1"/>
</dbReference>
<dbReference type="InterPro" id="IPR013154">
    <property type="entry name" value="ADH-like_N"/>
</dbReference>
<dbReference type="SMART" id="SM00829">
    <property type="entry name" value="PKS_ER"/>
    <property type="match status" value="1"/>
</dbReference>
<evidence type="ECO:0000256" key="1">
    <source>
        <dbReference type="ARBA" id="ARBA00022857"/>
    </source>
</evidence>
<dbReference type="SUPFAM" id="SSF51735">
    <property type="entry name" value="NAD(P)-binding Rossmann-fold domains"/>
    <property type="match status" value="1"/>
</dbReference>
<evidence type="ECO:0000259" key="3">
    <source>
        <dbReference type="SMART" id="SM00829"/>
    </source>
</evidence>
<dbReference type="SUPFAM" id="SSF50129">
    <property type="entry name" value="GroES-like"/>
    <property type="match status" value="1"/>
</dbReference>
<organism evidence="4 5">
    <name type="scientific">Alcanivorax xiamenensis</name>
    <dbReference type="NCBI Taxonomy" id="1177156"/>
    <lineage>
        <taxon>Bacteria</taxon>
        <taxon>Pseudomonadati</taxon>
        <taxon>Pseudomonadota</taxon>
        <taxon>Gammaproteobacteria</taxon>
        <taxon>Oceanospirillales</taxon>
        <taxon>Alcanivoracaceae</taxon>
        <taxon>Alcanivorax</taxon>
    </lineage>
</organism>
<evidence type="ECO:0000313" key="4">
    <source>
        <dbReference type="EMBL" id="KAF0806293.1"/>
    </source>
</evidence>
<dbReference type="Gene3D" id="3.40.50.720">
    <property type="entry name" value="NAD(P)-binding Rossmann-like Domain"/>
    <property type="match status" value="1"/>
</dbReference>
<reference evidence="4 5" key="1">
    <citation type="submission" date="2012-09" db="EMBL/GenBank/DDBJ databases">
        <title>Genome Sequence of alkane-degrading Bacterium Alcanivorax sp. 6-D-6.</title>
        <authorList>
            <person name="Lai Q."/>
            <person name="Shao Z."/>
        </authorList>
    </citation>
    <scope>NUCLEOTIDE SEQUENCE [LARGE SCALE GENOMIC DNA]</scope>
    <source>
        <strain evidence="4 5">6-D-6</strain>
    </source>
</reference>
<dbReference type="InterPro" id="IPR020843">
    <property type="entry name" value="ER"/>
</dbReference>
<dbReference type="PANTHER" id="PTHR48106:SF18">
    <property type="entry name" value="QUINONE OXIDOREDUCTASE PIG3"/>
    <property type="match status" value="1"/>
</dbReference>
<keyword evidence="2" id="KW-0560">Oxidoreductase</keyword>
<accession>A0ABQ6YA59</accession>
<dbReference type="InterPro" id="IPR036291">
    <property type="entry name" value="NAD(P)-bd_dom_sf"/>
</dbReference>
<dbReference type="InterPro" id="IPR011032">
    <property type="entry name" value="GroES-like_sf"/>
</dbReference>
<gene>
    <name evidence="4" type="ORF">A6D6_01628</name>
</gene>